<dbReference type="AlphaFoldDB" id="A0A0L6Z5E1"/>
<evidence type="ECO:0000256" key="1">
    <source>
        <dbReference type="SAM" id="Phobius"/>
    </source>
</evidence>
<organism evidence="2 3">
    <name type="scientific">Clostridium homopropionicum DSM 5847</name>
    <dbReference type="NCBI Taxonomy" id="1121318"/>
    <lineage>
        <taxon>Bacteria</taxon>
        <taxon>Bacillati</taxon>
        <taxon>Bacillota</taxon>
        <taxon>Clostridia</taxon>
        <taxon>Eubacteriales</taxon>
        <taxon>Clostridiaceae</taxon>
        <taxon>Clostridium</taxon>
    </lineage>
</organism>
<keyword evidence="1" id="KW-0812">Transmembrane</keyword>
<evidence type="ECO:0000313" key="3">
    <source>
        <dbReference type="Proteomes" id="UP000037043"/>
    </source>
</evidence>
<comment type="caution">
    <text evidence="2">The sequence shown here is derived from an EMBL/GenBank/DDBJ whole genome shotgun (WGS) entry which is preliminary data.</text>
</comment>
<accession>A0A0L6Z5E1</accession>
<protein>
    <submittedName>
        <fullName evidence="2">Uncharacterized protein</fullName>
    </submittedName>
</protein>
<evidence type="ECO:0000313" key="2">
    <source>
        <dbReference type="EMBL" id="KOA18177.1"/>
    </source>
</evidence>
<keyword evidence="1" id="KW-0472">Membrane</keyword>
<dbReference type="EMBL" id="LHUR01000042">
    <property type="protein sequence ID" value="KOA18177.1"/>
    <property type="molecule type" value="Genomic_DNA"/>
</dbReference>
<feature type="transmembrane region" description="Helical" evidence="1">
    <location>
        <begin position="15"/>
        <end position="36"/>
    </location>
</feature>
<dbReference type="Proteomes" id="UP000037043">
    <property type="component" value="Unassembled WGS sequence"/>
</dbReference>
<keyword evidence="1" id="KW-1133">Transmembrane helix</keyword>
<proteinExistence type="predicted"/>
<sequence length="37" mass="4299">MINYKKVIRGVFSEVLYVMAFIGGIYAMNIILYKVIK</sequence>
<keyword evidence="3" id="KW-1185">Reference proteome</keyword>
<gene>
    <name evidence="2" type="ORF">CLHOM_30530</name>
</gene>
<dbReference type="PATRIC" id="fig|1121318.3.peg.3069"/>
<name>A0A0L6Z5E1_9CLOT</name>
<reference evidence="3" key="1">
    <citation type="submission" date="2015-08" db="EMBL/GenBank/DDBJ databases">
        <title>Genome sequence of the strict anaerobe Clostridium homopropionicum LuHBu1 (DSM 5847T).</title>
        <authorList>
            <person name="Poehlein A."/>
            <person name="Beck M."/>
            <person name="Schiel-Bengelsdorf B."/>
            <person name="Bengelsdorf F.R."/>
            <person name="Daniel R."/>
            <person name="Duerre P."/>
        </authorList>
    </citation>
    <scope>NUCLEOTIDE SEQUENCE [LARGE SCALE GENOMIC DNA]</scope>
    <source>
        <strain evidence="3">DSM 5847</strain>
    </source>
</reference>